<feature type="region of interest" description="Disordered" evidence="1">
    <location>
        <begin position="277"/>
        <end position="398"/>
    </location>
</feature>
<accession>A0A1X0NMI6</accession>
<keyword evidence="2" id="KW-0732">Signal</keyword>
<feature type="chain" id="PRO_5011987025" description="Transglutaminase" evidence="2">
    <location>
        <begin position="25"/>
        <end position="398"/>
    </location>
</feature>
<organism evidence="3 4">
    <name type="scientific">Trypanosoma theileri</name>
    <dbReference type="NCBI Taxonomy" id="67003"/>
    <lineage>
        <taxon>Eukaryota</taxon>
        <taxon>Discoba</taxon>
        <taxon>Euglenozoa</taxon>
        <taxon>Kinetoplastea</taxon>
        <taxon>Metakinetoplastina</taxon>
        <taxon>Trypanosomatida</taxon>
        <taxon>Trypanosomatidae</taxon>
        <taxon>Trypanosoma</taxon>
    </lineage>
</organism>
<evidence type="ECO:0000256" key="1">
    <source>
        <dbReference type="SAM" id="MobiDB-lite"/>
    </source>
</evidence>
<dbReference type="EMBL" id="NBCO01000035">
    <property type="protein sequence ID" value="ORC85359.1"/>
    <property type="molecule type" value="Genomic_DNA"/>
</dbReference>
<dbReference type="RefSeq" id="XP_028879425.1">
    <property type="nucleotide sequence ID" value="XM_029029156.1"/>
</dbReference>
<feature type="signal peptide" evidence="2">
    <location>
        <begin position="1"/>
        <end position="24"/>
    </location>
</feature>
<dbReference type="STRING" id="67003.A0A1X0NMI6"/>
<name>A0A1X0NMI6_9TRYP</name>
<dbReference type="GeneID" id="39988936"/>
<proteinExistence type="predicted"/>
<evidence type="ECO:0000313" key="4">
    <source>
        <dbReference type="Proteomes" id="UP000192257"/>
    </source>
</evidence>
<reference evidence="3 4" key="1">
    <citation type="submission" date="2017-03" db="EMBL/GenBank/DDBJ databases">
        <title>An alternative strategy for trypanosome survival in the mammalian bloodstream revealed through genome and transcriptome analysis of the ubiquitous bovine parasite Trypanosoma (Megatrypanum) theileri.</title>
        <authorList>
            <person name="Kelly S."/>
            <person name="Ivens A."/>
            <person name="Mott A."/>
            <person name="O'Neill E."/>
            <person name="Emms D."/>
            <person name="Macleod O."/>
            <person name="Voorheis P."/>
            <person name="Matthews J."/>
            <person name="Matthews K."/>
            <person name="Carrington M."/>
        </authorList>
    </citation>
    <scope>NUCLEOTIDE SEQUENCE [LARGE SCALE GENOMIC DNA]</scope>
    <source>
        <strain evidence="3">Edinburgh</strain>
    </source>
</reference>
<dbReference type="AlphaFoldDB" id="A0A1X0NMI6"/>
<sequence>MFVRLRGVVYLLVLLHCCACVVRATGGGGAVAVASNDGTVDVRSPHDEVLLAENRTAEWLNKADDLYVEGDGCRFLWEEELKLCKELVDSTERKTKEVSDYVTKTKGKGSSTALNETVKGKVKELLQGVKETVLKTTSAVKDVRRIKDICTNTLGSMENALTTFNTTREFFMVERHKETNQTYWTPEKVKLAEDSNRTFFRLSGVWEKLGAVVGKNKVLLLWDVDRRMKPARKKTEGLKTVFEREDGVDKEIKTIIDEVGKTIDEAVGIRTQKVMVRKDESTVDSKIENAKKEARQRMEEAIREEERKLAEDEQARKDEAARQEREKREKREEEKRLAMEQEKMARQEQANDKKAEETEKKKAKEEADKRKADEKIAQEEKAKQDRERKDAEEKAREA</sequence>
<evidence type="ECO:0000313" key="3">
    <source>
        <dbReference type="EMBL" id="ORC85359.1"/>
    </source>
</evidence>
<evidence type="ECO:0008006" key="5">
    <source>
        <dbReference type="Google" id="ProtNLM"/>
    </source>
</evidence>
<keyword evidence="4" id="KW-1185">Reference proteome</keyword>
<dbReference type="Proteomes" id="UP000192257">
    <property type="component" value="Unassembled WGS sequence"/>
</dbReference>
<evidence type="ECO:0000256" key="2">
    <source>
        <dbReference type="SAM" id="SignalP"/>
    </source>
</evidence>
<gene>
    <name evidence="3" type="ORF">TM35_000351030</name>
</gene>
<dbReference type="VEuPathDB" id="TriTrypDB:TM35_000351030"/>
<feature type="non-terminal residue" evidence="3">
    <location>
        <position position="398"/>
    </location>
</feature>
<comment type="caution">
    <text evidence="3">The sequence shown here is derived from an EMBL/GenBank/DDBJ whole genome shotgun (WGS) entry which is preliminary data.</text>
</comment>
<protein>
    <recommendedName>
        <fullName evidence="5">Transglutaminase</fullName>
    </recommendedName>
</protein>